<proteinExistence type="predicted"/>
<dbReference type="InParanoid" id="A0A059D8C6"/>
<evidence type="ECO:0000256" key="3">
    <source>
        <dbReference type="SAM" id="MobiDB-lite"/>
    </source>
</evidence>
<dbReference type="PANTHER" id="PTHR33142:SF48">
    <property type="entry name" value="CYCLIN-DEPENDENT PROTEIN KINASE INHIBITOR SMR15"/>
    <property type="match status" value="1"/>
</dbReference>
<dbReference type="GO" id="GO:0004860">
    <property type="term" value="F:protein kinase inhibitor activity"/>
    <property type="evidence" value="ECO:0007669"/>
    <property type="project" value="UniProtKB-KW"/>
</dbReference>
<dbReference type="OrthoDB" id="1302889at2759"/>
<accession>A0A059D8C6</accession>
<gene>
    <name evidence="4" type="ORF">EUGRSUZ_B03299</name>
</gene>
<dbReference type="PANTHER" id="PTHR33142">
    <property type="entry name" value="CYCLIN-DEPENDENT PROTEIN KINASE INHIBITOR SMR13"/>
    <property type="match status" value="1"/>
</dbReference>
<evidence type="ECO:0008006" key="5">
    <source>
        <dbReference type="Google" id="ProtNLM"/>
    </source>
</evidence>
<feature type="region of interest" description="Disordered" evidence="3">
    <location>
        <begin position="40"/>
        <end position="88"/>
    </location>
</feature>
<dbReference type="KEGG" id="egr:104433512"/>
<name>A0A059D8C6_EUCGR</name>
<reference evidence="4" key="1">
    <citation type="submission" date="2013-07" db="EMBL/GenBank/DDBJ databases">
        <title>The genome of Eucalyptus grandis.</title>
        <authorList>
            <person name="Schmutz J."/>
            <person name="Hayes R."/>
            <person name="Myburg A."/>
            <person name="Tuskan G."/>
            <person name="Grattapaglia D."/>
            <person name="Rokhsar D.S."/>
        </authorList>
    </citation>
    <scope>NUCLEOTIDE SEQUENCE</scope>
    <source>
        <tissue evidence="4">Leaf extractions</tissue>
    </source>
</reference>
<dbReference type="InterPro" id="IPR040389">
    <property type="entry name" value="SMR"/>
</dbReference>
<keyword evidence="1" id="KW-0649">Protein kinase inhibitor</keyword>
<feature type="compositionally biased region" description="Acidic residues" evidence="3">
    <location>
        <begin position="49"/>
        <end position="62"/>
    </location>
</feature>
<dbReference type="eggNOG" id="ENOG502S1MD">
    <property type="taxonomic scope" value="Eukaryota"/>
</dbReference>
<dbReference type="OMA" id="KPHHQLD"/>
<evidence type="ECO:0000256" key="1">
    <source>
        <dbReference type="ARBA" id="ARBA00023013"/>
    </source>
</evidence>
<keyword evidence="2" id="KW-0131">Cell cycle</keyword>
<evidence type="ECO:0000256" key="2">
    <source>
        <dbReference type="ARBA" id="ARBA00023306"/>
    </source>
</evidence>
<protein>
    <recommendedName>
        <fullName evidence="5">Cyclin-dependent protein kinase inhibitor SMR6</fullName>
    </recommendedName>
</protein>
<dbReference type="EMBL" id="KK198754">
    <property type="protein sequence ID" value="KCW86676.1"/>
    <property type="molecule type" value="Genomic_DNA"/>
</dbReference>
<organism evidence="4">
    <name type="scientific">Eucalyptus grandis</name>
    <name type="common">Flooded gum</name>
    <dbReference type="NCBI Taxonomy" id="71139"/>
    <lineage>
        <taxon>Eukaryota</taxon>
        <taxon>Viridiplantae</taxon>
        <taxon>Streptophyta</taxon>
        <taxon>Embryophyta</taxon>
        <taxon>Tracheophyta</taxon>
        <taxon>Spermatophyta</taxon>
        <taxon>Magnoliopsida</taxon>
        <taxon>eudicotyledons</taxon>
        <taxon>Gunneridae</taxon>
        <taxon>Pentapetalae</taxon>
        <taxon>rosids</taxon>
        <taxon>malvids</taxon>
        <taxon>Myrtales</taxon>
        <taxon>Myrtaceae</taxon>
        <taxon>Myrtoideae</taxon>
        <taxon>Eucalypteae</taxon>
        <taxon>Eucalyptus</taxon>
    </lineage>
</organism>
<dbReference type="AlphaFoldDB" id="A0A059D8C6"/>
<evidence type="ECO:0000313" key="4">
    <source>
        <dbReference type="EMBL" id="KCW86676.1"/>
    </source>
</evidence>
<sequence length="119" mass="13412">MIMGFQEKRHQVDKGLDMEGKATWVIAGISLRSPLKPIYTGSPRSRGEWDDDGGCGGEEEELSTTPTGEEARIPVKFTCPPPAPRKRKPALKYRYDGVREFFNPPDLESVFMRKAERAN</sequence>
<dbReference type="GO" id="GO:0032875">
    <property type="term" value="P:regulation of DNA endoreduplication"/>
    <property type="evidence" value="ECO:0007669"/>
    <property type="project" value="InterPro"/>
</dbReference>
<dbReference type="Gramene" id="KCW86676">
    <property type="protein sequence ID" value="KCW86676"/>
    <property type="gene ID" value="EUGRSUZ_B03299"/>
</dbReference>